<keyword evidence="3" id="KW-1185">Reference proteome</keyword>
<keyword evidence="1" id="KW-0472">Membrane</keyword>
<evidence type="ECO:0008006" key="4">
    <source>
        <dbReference type="Google" id="ProtNLM"/>
    </source>
</evidence>
<reference evidence="2 3" key="1">
    <citation type="submission" date="2024-08" db="EMBL/GenBank/DDBJ databases">
        <title>Whole-genome sequencing of halo(alkali)philic microorganisms from hypersaline lakes.</title>
        <authorList>
            <person name="Sorokin D.Y."/>
            <person name="Merkel A.Y."/>
            <person name="Messina E."/>
            <person name="Yakimov M."/>
        </authorList>
    </citation>
    <scope>NUCLEOTIDE SEQUENCE [LARGE SCALE GENOMIC DNA]</scope>
    <source>
        <strain evidence="2 3">AB-hyl4</strain>
    </source>
</reference>
<organism evidence="2 3">
    <name type="scientific">Natronomicrosphaera hydrolytica</name>
    <dbReference type="NCBI Taxonomy" id="3242702"/>
    <lineage>
        <taxon>Bacteria</taxon>
        <taxon>Pseudomonadati</taxon>
        <taxon>Planctomycetota</taxon>
        <taxon>Phycisphaerae</taxon>
        <taxon>Phycisphaerales</taxon>
        <taxon>Phycisphaeraceae</taxon>
        <taxon>Natronomicrosphaera</taxon>
    </lineage>
</organism>
<accession>A0ABV4U181</accession>
<dbReference type="Gene3D" id="2.60.120.260">
    <property type="entry name" value="Galactose-binding domain-like"/>
    <property type="match status" value="1"/>
</dbReference>
<keyword evidence="1" id="KW-0812">Transmembrane</keyword>
<protein>
    <recommendedName>
        <fullName evidence="4">CBM-cenC domain-containing protein</fullName>
    </recommendedName>
</protein>
<name>A0ABV4U181_9BACT</name>
<dbReference type="Proteomes" id="UP001575105">
    <property type="component" value="Unassembled WGS sequence"/>
</dbReference>
<gene>
    <name evidence="2" type="ORF">ACERK3_03520</name>
</gene>
<dbReference type="EMBL" id="JBGUBD010000002">
    <property type="protein sequence ID" value="MFA9477360.1"/>
    <property type="molecule type" value="Genomic_DNA"/>
</dbReference>
<evidence type="ECO:0000313" key="2">
    <source>
        <dbReference type="EMBL" id="MFA9477360.1"/>
    </source>
</evidence>
<evidence type="ECO:0000256" key="1">
    <source>
        <dbReference type="SAM" id="Phobius"/>
    </source>
</evidence>
<comment type="caution">
    <text evidence="2">The sequence shown here is derived from an EMBL/GenBank/DDBJ whole genome shotgun (WGS) entry which is preliminary data.</text>
</comment>
<keyword evidence="1" id="KW-1133">Transmembrane helix</keyword>
<proteinExistence type="predicted"/>
<feature type="transmembrane region" description="Helical" evidence="1">
    <location>
        <begin position="21"/>
        <end position="43"/>
    </location>
</feature>
<evidence type="ECO:0000313" key="3">
    <source>
        <dbReference type="Proteomes" id="UP001575105"/>
    </source>
</evidence>
<sequence>MKNRSLPCCRIRWRRRPHRRGAVYLAVLGTSMLVTLIGISAMLTNRAIHRAGETTHRATEARYIAHGVMELAMLQINNDAGWRGSHTHDQWSPAHELGRGEGRYRLLATTGSNLQSPADGHVYLEAEGRVGDAVRRMRVALQPMHHQPGTNLARNPDMAEGTRFWRAGLPNDTLEYTLAEPYRGAGSLRVRNFSGGGSQPSIRQEVSHWLESGRSYRIRLAVHLLNSDRHINARFIVNGNVVATQTFSSSGANNWAQHTAVLTPSWTGEIESAYLDIRAHQHTDFLIDDVVIYPLDAEHQMLPVPGTWRQTLQ</sequence>
<dbReference type="RefSeq" id="WP_425344285.1">
    <property type="nucleotide sequence ID" value="NZ_JBGUBD010000002.1"/>
</dbReference>